<evidence type="ECO:0000313" key="2">
    <source>
        <dbReference type="Proteomes" id="UP000584374"/>
    </source>
</evidence>
<dbReference type="AlphaFoldDB" id="A0A840Q4A4"/>
<organism evidence="1 2">
    <name type="scientific">Saccharopolyspora phatthalungensis</name>
    <dbReference type="NCBI Taxonomy" id="664693"/>
    <lineage>
        <taxon>Bacteria</taxon>
        <taxon>Bacillati</taxon>
        <taxon>Actinomycetota</taxon>
        <taxon>Actinomycetes</taxon>
        <taxon>Pseudonocardiales</taxon>
        <taxon>Pseudonocardiaceae</taxon>
        <taxon>Saccharopolyspora</taxon>
    </lineage>
</organism>
<evidence type="ECO:0000313" key="1">
    <source>
        <dbReference type="EMBL" id="MBB5153568.1"/>
    </source>
</evidence>
<accession>A0A840Q4A4</accession>
<gene>
    <name evidence="1" type="ORF">BJ970_001102</name>
</gene>
<proteinExistence type="predicted"/>
<comment type="caution">
    <text evidence="1">The sequence shown here is derived from an EMBL/GenBank/DDBJ whole genome shotgun (WGS) entry which is preliminary data.</text>
</comment>
<dbReference type="Proteomes" id="UP000584374">
    <property type="component" value="Unassembled WGS sequence"/>
</dbReference>
<name>A0A840Q4A4_9PSEU</name>
<evidence type="ECO:0008006" key="3">
    <source>
        <dbReference type="Google" id="ProtNLM"/>
    </source>
</evidence>
<dbReference type="RefSeq" id="WP_221467044.1">
    <property type="nucleotide sequence ID" value="NZ_JACHIW010000001.1"/>
</dbReference>
<protein>
    <recommendedName>
        <fullName evidence="3">HTH marR-type domain-containing protein</fullName>
    </recommendedName>
</protein>
<sequence>MSRNDAFSGTTEHELIEELEQAIGLALPAAWSLTVEHQPKHGKYRLDAVFRVDAPDGSHATVVVEVKASAEPRAVQASFHQMQNMRVAASGDAILFVAPFISPLARERLGEAGIGWFDGTGNMRLALDRPSVLIQRSGADRNPFSNPADRRLKSLRGPGAARIVRSLLEIELPVGVRDLAMRAEVGAATSARVVDLLDREGLVERGAGKVISEVRRRPLVYRWTDDYGLTSSNKVEQAVDPRGLAHALDGLRSSEDQYVVTGSAAARTYLPADVLSVAPLTTLVLYANQPRKLARNIGLRTTNRGANVLLVRPFDDALTRGSRVEGGIRYAAAPQVVADLLTGPGRSTEEADQLMNLMAEKDPRWTA</sequence>
<dbReference type="EMBL" id="JACHIW010000001">
    <property type="protein sequence ID" value="MBB5153568.1"/>
    <property type="molecule type" value="Genomic_DNA"/>
</dbReference>
<keyword evidence="2" id="KW-1185">Reference proteome</keyword>
<reference evidence="1 2" key="1">
    <citation type="submission" date="2020-08" db="EMBL/GenBank/DDBJ databases">
        <title>Sequencing the genomes of 1000 actinobacteria strains.</title>
        <authorList>
            <person name="Klenk H.-P."/>
        </authorList>
    </citation>
    <scope>NUCLEOTIDE SEQUENCE [LARGE SCALE GENOMIC DNA]</scope>
    <source>
        <strain evidence="1 2">DSM 45584</strain>
    </source>
</reference>